<dbReference type="Pfam" id="PF23092">
    <property type="entry name" value="Ubiquitin_6"/>
    <property type="match status" value="1"/>
</dbReference>
<dbReference type="Gene3D" id="3.40.50.300">
    <property type="entry name" value="P-loop containing nucleotide triphosphate hydrolases"/>
    <property type="match status" value="1"/>
</dbReference>
<evidence type="ECO:0000313" key="8">
    <source>
        <dbReference type="Proteomes" id="UP000070412"/>
    </source>
</evidence>
<sequence>MSLYCTLPRRKDREHSLERLKSFRELSNQSLLQSYQSTIVSPPSPILSSESLQFDWKKSIQFDLKLQSFHSQFSSLASAYPTVLDCRNKSIVCNDQNSQYNGSDCLSFKSFNKNHISIYDQTRSKIDDSFVGNDFEEKNPFQSIMISSFAPTPTETSDTVTLPNRSLSGRKNPKIPNYYGAIEEDDSKDDESDDDDDHDDEANADDENNLDGNENFNSSERIDSFENSLNDFDFLYLRKIKNVGDKNDDEEIDDEDEKNCYFDEFEHKRCEQVAKLFNLNVTSPCASHHTNRFNRFDSMRSRSRQSFRQISLRLKRFYQRTKLDFDVENYVPTKLSEKIRTDLKRLKRYSIKKLDLDHNINNSESIQQNRSNDSTKFSQNSLWKTKIIAALLSHQDSKQSEQSFSSSKIHRNLNLKKLSTSDSNRKLNPTANYYDYDHHYQSYRDRYGKQKFSKSFHCYLKRYFSFSRSQSRESNKLNVCDSDNLSVPPTKLSDRQNDSNVSISEQKFSRQSIASIVKKRPLSSTYDLVRFATKNNPILLENNSKFDSNSSASTYKKAHMVAAFEQSLSSMTNRLQQLSSTSQLKDCELERLRKTVETLKKQGGSLVGHAKSATINHGMIFNNNTNDHNHNDVNRNNKFNQSNQNFNAIDDCSDVNRHHHYLHHNRNQNNSKTYLNHHRYDTVINQETTFRQHSAQNIESIETKENIDRRDDRNKHSSKQSSSECSHHLRQTNPSNNVIDAYDDDGDGDGSVDGFRIESDHQAIRMIRNNLLIRRHTFNDGNDNNSESRSNLSQTNTINSPLTNKLIDSNACFNDGEKINRYLSSESVNSVSSCGDGSNYSNKNKKKTKIKLSGNNTSWIRSSFNRAFKKKSPKSIGRDVSSDIEHSVVDGETRIRSVPSSPLLSSKAIRSLSEEPEELRDLRKQLREKEMQLTDMRLESLTSAHQLENLKEIVNQMRMEMMNLKQDNDRLQRLANHKSLASSQSSMTSAFGSHGSSTLPSTITSTMPAPNEDSNSFESVEMDTSPLQSSTTSGDFINASHKIITLGSGSHLLATLNITTKTNWDQLDVLVKKCFKEHLIRVDSSLSLGITVDSLACYCVGAEKIQRNFFSMNQSNCQQSSLPELLPFGYLINENHINLQFKSPIDSLAFDTLTPKSVLNEFVTMLANNRRLIFTGPSGVGKTFLAHRIAEYLSIKQSLNPLITTSLSPNSSQEISLDNFDGDNRCPTGSIATFNIDHKNSKQLRAYLTNIIEQCQIEIKSMTNRLPTVIILDNLHCCLDSLEEILTDLHRINSSKSPYIIGTINQNTSNNHITSLLQQFNFRWVMLSVNSEAIKGYLNRFLRRKLLETEIRFALNNQKLSPETVKIVDWISKIYVYLNRFLQNYFGDNISIGPRLFTPCPIDVNGSQAWFTDLWNYSLLPFIIENFRERLKQNNYKTNTGSNRNSMIDPTDWIIANYPWSDNSEWSDHLNRLRPEDLEEENQTKSMPSLDCSFRNESNENKSLAQRDKNIPSVMDSFDDSTQTIKDPFLQMLLKLKEASEFSSQDVVEIK</sequence>
<name>A0A834RDD9_SARSC</name>
<dbReference type="InterPro" id="IPR003959">
    <property type="entry name" value="ATPase_AAA_core"/>
</dbReference>
<feature type="region of interest" description="Disordered" evidence="4">
    <location>
        <begin position="478"/>
        <end position="500"/>
    </location>
</feature>
<dbReference type="GO" id="GO:0016887">
    <property type="term" value="F:ATP hydrolysis activity"/>
    <property type="evidence" value="ECO:0007669"/>
    <property type="project" value="InterPro"/>
</dbReference>
<feature type="compositionally biased region" description="Polar residues" evidence="4">
    <location>
        <begin position="148"/>
        <end position="169"/>
    </location>
</feature>
<reference evidence="8" key="1">
    <citation type="journal article" date="2020" name="PLoS Negl. Trop. Dis.">
        <title>High-quality nuclear genome for Sarcoptes scabiei-A critical resource for a neglected parasite.</title>
        <authorList>
            <person name="Korhonen P.K."/>
            <person name="Gasser R.B."/>
            <person name="Ma G."/>
            <person name="Wang T."/>
            <person name="Stroehlein A.J."/>
            <person name="Young N.D."/>
            <person name="Ang C.S."/>
            <person name="Fernando D.D."/>
            <person name="Lu H.C."/>
            <person name="Taylor S."/>
            <person name="Reynolds S.L."/>
            <person name="Mofiz E."/>
            <person name="Najaraj S.H."/>
            <person name="Gowda H."/>
            <person name="Madugundu A."/>
            <person name="Renuse S."/>
            <person name="Holt D."/>
            <person name="Pandey A."/>
            <person name="Papenfuss A.T."/>
            <person name="Fischer K."/>
        </authorList>
    </citation>
    <scope>NUCLEOTIDE SEQUENCE [LARGE SCALE GENOMIC DNA]</scope>
</reference>
<dbReference type="Pfam" id="PF25408">
    <property type="entry name" value="AAA_lid_NAV1"/>
    <property type="match status" value="1"/>
</dbReference>
<dbReference type="OrthoDB" id="6513628at2759"/>
<feature type="coiled-coil region" evidence="3">
    <location>
        <begin position="561"/>
        <end position="602"/>
    </location>
</feature>
<dbReference type="EnsemblMetazoa" id="SSS_8599s_mrna">
    <property type="protein sequence ID" value="KAF7494995.1"/>
    <property type="gene ID" value="SSS_8599"/>
</dbReference>
<dbReference type="SUPFAM" id="SSF52540">
    <property type="entry name" value="P-loop containing nucleoside triphosphate hydrolases"/>
    <property type="match status" value="1"/>
</dbReference>
<dbReference type="Proteomes" id="UP000070412">
    <property type="component" value="Unassembled WGS sequence"/>
</dbReference>
<feature type="compositionally biased region" description="Acidic residues" evidence="4">
    <location>
        <begin position="182"/>
        <end position="209"/>
    </location>
</feature>
<dbReference type="InterPro" id="IPR057126">
    <property type="entry name" value="NAV1-like_ubiquitin-like"/>
</dbReference>
<dbReference type="Pfam" id="PF00004">
    <property type="entry name" value="AAA"/>
    <property type="match status" value="1"/>
</dbReference>
<protein>
    <submittedName>
        <fullName evidence="6">Neuron navigator 2</fullName>
    </submittedName>
</protein>
<proteinExistence type="inferred from homology"/>
<gene>
    <name evidence="6" type="ORF">SSS_8599</name>
</gene>
<dbReference type="GO" id="GO:0022008">
    <property type="term" value="P:neurogenesis"/>
    <property type="evidence" value="ECO:0007669"/>
    <property type="project" value="InterPro"/>
</dbReference>
<reference evidence="6" key="2">
    <citation type="submission" date="2020-01" db="EMBL/GenBank/DDBJ databases">
        <authorList>
            <person name="Korhonen P.K.K."/>
            <person name="Guangxu M.G."/>
            <person name="Wang T.W."/>
            <person name="Stroehlein A.J.S."/>
            <person name="Young N.D."/>
            <person name="Ang C.-S.A."/>
            <person name="Fernando D.W.F."/>
            <person name="Lu H.L."/>
            <person name="Taylor S.T."/>
            <person name="Ehtesham M.E.M."/>
            <person name="Najaraj S.H.N."/>
            <person name="Harsha G.H.G."/>
            <person name="Madugundu A.M."/>
            <person name="Renuse S.R."/>
            <person name="Holt D.H."/>
            <person name="Pandey A.P."/>
            <person name="Papenfuss A.P."/>
            <person name="Gasser R.B.G."/>
            <person name="Fischer K.F."/>
        </authorList>
    </citation>
    <scope>NUCLEOTIDE SEQUENCE</scope>
    <source>
        <strain evidence="6">SSS_KF_BRIS2020</strain>
    </source>
</reference>
<evidence type="ECO:0000313" key="7">
    <source>
        <dbReference type="EnsemblMetazoa" id="KAF7494995.1"/>
    </source>
</evidence>
<dbReference type="SMART" id="SM00382">
    <property type="entry name" value="AAA"/>
    <property type="match status" value="1"/>
</dbReference>
<feature type="compositionally biased region" description="Basic and acidic residues" evidence="4">
    <location>
        <begin position="701"/>
        <end position="715"/>
    </location>
</feature>
<feature type="region of interest" description="Disordered" evidence="4">
    <location>
        <begin position="688"/>
        <end position="752"/>
    </location>
</feature>
<feature type="region of interest" description="Disordered" evidence="4">
    <location>
        <begin position="1477"/>
        <end position="1513"/>
    </location>
</feature>
<evidence type="ECO:0000313" key="6">
    <source>
        <dbReference type="EMBL" id="KAF7494995.1"/>
    </source>
</evidence>
<evidence type="ECO:0000256" key="3">
    <source>
        <dbReference type="SAM" id="Coils"/>
    </source>
</evidence>
<feature type="domain" description="AAA+ ATPase" evidence="5">
    <location>
        <begin position="1168"/>
        <end position="1330"/>
    </location>
</feature>
<dbReference type="InterPro" id="IPR003593">
    <property type="entry name" value="AAA+_ATPase"/>
</dbReference>
<feature type="compositionally biased region" description="Low complexity" evidence="4">
    <location>
        <begin position="979"/>
        <end position="993"/>
    </location>
</feature>
<feature type="compositionally biased region" description="Polar residues" evidence="4">
    <location>
        <begin position="994"/>
        <end position="1018"/>
    </location>
</feature>
<dbReference type="InterPro" id="IPR039041">
    <property type="entry name" value="Nav/unc-53"/>
</dbReference>
<feature type="coiled-coil region" evidence="3">
    <location>
        <begin position="909"/>
        <end position="974"/>
    </location>
</feature>
<feature type="compositionally biased region" description="Low complexity" evidence="4">
    <location>
        <begin position="210"/>
        <end position="219"/>
    </location>
</feature>
<keyword evidence="2 3" id="KW-0175">Coiled coil</keyword>
<dbReference type="PANTHER" id="PTHR12784:SF28">
    <property type="entry name" value="PROTEIN SICKIE"/>
    <property type="match status" value="1"/>
</dbReference>
<feature type="compositionally biased region" description="Acidic residues" evidence="4">
    <location>
        <begin position="741"/>
        <end position="750"/>
    </location>
</feature>
<reference evidence="7" key="3">
    <citation type="submission" date="2022-06" db="UniProtKB">
        <authorList>
            <consortium name="EnsemblMetazoa"/>
        </authorList>
    </citation>
    <scope>IDENTIFICATION</scope>
</reference>
<evidence type="ECO:0000256" key="1">
    <source>
        <dbReference type="ARBA" id="ARBA00006255"/>
    </source>
</evidence>
<dbReference type="PANTHER" id="PTHR12784">
    <property type="entry name" value="STEERIN"/>
    <property type="match status" value="1"/>
</dbReference>
<feature type="region of interest" description="Disordered" evidence="4">
    <location>
        <begin position="148"/>
        <end position="221"/>
    </location>
</feature>
<feature type="compositionally biased region" description="Polar residues" evidence="4">
    <location>
        <begin position="688"/>
        <end position="700"/>
    </location>
</feature>
<keyword evidence="8" id="KW-1185">Reference proteome</keyword>
<organism evidence="6">
    <name type="scientific">Sarcoptes scabiei</name>
    <name type="common">Itch mite</name>
    <name type="synonym">Acarus scabiei</name>
    <dbReference type="NCBI Taxonomy" id="52283"/>
    <lineage>
        <taxon>Eukaryota</taxon>
        <taxon>Metazoa</taxon>
        <taxon>Ecdysozoa</taxon>
        <taxon>Arthropoda</taxon>
        <taxon>Chelicerata</taxon>
        <taxon>Arachnida</taxon>
        <taxon>Acari</taxon>
        <taxon>Acariformes</taxon>
        <taxon>Sarcoptiformes</taxon>
        <taxon>Astigmata</taxon>
        <taxon>Psoroptidia</taxon>
        <taxon>Sarcoptoidea</taxon>
        <taxon>Sarcoptidae</taxon>
        <taxon>Sarcoptinae</taxon>
        <taxon>Sarcoptes</taxon>
    </lineage>
</organism>
<feature type="region of interest" description="Disordered" evidence="4">
    <location>
        <begin position="780"/>
        <end position="801"/>
    </location>
</feature>
<feature type="compositionally biased region" description="Basic and acidic residues" evidence="4">
    <location>
        <begin position="1497"/>
        <end position="1510"/>
    </location>
</feature>
<dbReference type="EMBL" id="WVUK01000050">
    <property type="protein sequence ID" value="KAF7494995.1"/>
    <property type="molecule type" value="Genomic_DNA"/>
</dbReference>
<dbReference type="GO" id="GO:0005524">
    <property type="term" value="F:ATP binding"/>
    <property type="evidence" value="ECO:0007669"/>
    <property type="project" value="InterPro"/>
</dbReference>
<evidence type="ECO:0000256" key="4">
    <source>
        <dbReference type="SAM" id="MobiDB-lite"/>
    </source>
</evidence>
<dbReference type="InterPro" id="IPR057568">
    <property type="entry name" value="CortBP2_NAV1-like_AAA_lid"/>
</dbReference>
<feature type="region of interest" description="Disordered" evidence="4">
    <location>
        <begin position="978"/>
        <end position="1019"/>
    </location>
</feature>
<comment type="similarity">
    <text evidence="1">Belongs to the Nav/unc-53 family.</text>
</comment>
<evidence type="ECO:0000259" key="5">
    <source>
        <dbReference type="SMART" id="SM00382"/>
    </source>
</evidence>
<accession>A0A834RDD9</accession>
<evidence type="ECO:0000256" key="2">
    <source>
        <dbReference type="ARBA" id="ARBA00023054"/>
    </source>
</evidence>
<dbReference type="InterPro" id="IPR027417">
    <property type="entry name" value="P-loop_NTPase"/>
</dbReference>